<evidence type="ECO:0000313" key="2">
    <source>
        <dbReference type="EMBL" id="MBC2889894.1"/>
    </source>
</evidence>
<reference evidence="2 3" key="1">
    <citation type="submission" date="2020-08" db="EMBL/GenBank/DDBJ databases">
        <authorList>
            <person name="Liu C."/>
            <person name="Sun Q."/>
        </authorList>
    </citation>
    <scope>NUCLEOTIDE SEQUENCE [LARGE SCALE GENOMIC DNA]</scope>
    <source>
        <strain evidence="2 3">N22</strain>
    </source>
</reference>
<accession>A0A842JEM7</accession>
<organism evidence="2 3">
    <name type="scientific">Gordonibacter massiliensis</name>
    <name type="common">ex Traore et al. 2017</name>
    <dbReference type="NCBI Taxonomy" id="1841863"/>
    <lineage>
        <taxon>Bacteria</taxon>
        <taxon>Bacillati</taxon>
        <taxon>Actinomycetota</taxon>
        <taxon>Coriobacteriia</taxon>
        <taxon>Eggerthellales</taxon>
        <taxon>Eggerthellaceae</taxon>
        <taxon>Gordonibacter</taxon>
    </lineage>
</organism>
<keyword evidence="1" id="KW-0143">Chaperone</keyword>
<dbReference type="Gene3D" id="1.10.3480.10">
    <property type="entry name" value="TorD-like"/>
    <property type="match status" value="1"/>
</dbReference>
<dbReference type="Pfam" id="PF02613">
    <property type="entry name" value="Nitrate_red_del"/>
    <property type="match status" value="1"/>
</dbReference>
<dbReference type="PANTHER" id="PTHR34227">
    <property type="entry name" value="CHAPERONE PROTEIN YCDY"/>
    <property type="match status" value="1"/>
</dbReference>
<dbReference type="SUPFAM" id="SSF89155">
    <property type="entry name" value="TorD-like"/>
    <property type="match status" value="1"/>
</dbReference>
<dbReference type="InterPro" id="IPR020945">
    <property type="entry name" value="DMSO/NO3_reduct_chaperone"/>
</dbReference>
<evidence type="ECO:0000313" key="3">
    <source>
        <dbReference type="Proteomes" id="UP000587396"/>
    </source>
</evidence>
<sequence length="208" mass="23370">MEAHVDRASCEAREATYSFLSHMFLEEVTEEFLARLVERPPQLEGELGRFVAELPSADLASVRTEAAAEFAALLLNMSADPVFPYESVYTSAERLLMQKARDEVLADYRSSGFERAGDLNVPEDHVAIELEFMARLCRKELDAASVGDDAAADAAHEAQRAFARDHLLTWVPQLCDDLERRAKLGLYRGLAETTRQFLEFEREELALA</sequence>
<keyword evidence="3" id="KW-1185">Reference proteome</keyword>
<dbReference type="EMBL" id="JACMSE010000008">
    <property type="protein sequence ID" value="MBC2889894.1"/>
    <property type="molecule type" value="Genomic_DNA"/>
</dbReference>
<proteinExistence type="predicted"/>
<dbReference type="Proteomes" id="UP000587396">
    <property type="component" value="Unassembled WGS sequence"/>
</dbReference>
<evidence type="ECO:0000256" key="1">
    <source>
        <dbReference type="ARBA" id="ARBA00023186"/>
    </source>
</evidence>
<dbReference type="RefSeq" id="WP_185905660.1">
    <property type="nucleotide sequence ID" value="NZ_JACMSE010000008.1"/>
</dbReference>
<gene>
    <name evidence="2" type="ORF">H7313_11155</name>
</gene>
<comment type="caution">
    <text evidence="2">The sequence shown here is derived from an EMBL/GenBank/DDBJ whole genome shotgun (WGS) entry which is preliminary data.</text>
</comment>
<dbReference type="PANTHER" id="PTHR34227:SF1">
    <property type="entry name" value="DIMETHYL SULFOXIDE REDUCTASE CHAPERONE-RELATED"/>
    <property type="match status" value="1"/>
</dbReference>
<name>A0A842JEM7_9ACTN</name>
<dbReference type="InterPro" id="IPR050289">
    <property type="entry name" value="TorD/DmsD_chaperones"/>
</dbReference>
<dbReference type="AlphaFoldDB" id="A0A842JEM7"/>
<dbReference type="InterPro" id="IPR036411">
    <property type="entry name" value="TorD-like_sf"/>
</dbReference>
<protein>
    <submittedName>
        <fullName evidence="2">Molecular chaperone TorD family protein</fullName>
    </submittedName>
</protein>